<accession>A0A7W7A8N2</accession>
<feature type="signal peptide" evidence="1">
    <location>
        <begin position="1"/>
        <end position="24"/>
    </location>
</feature>
<keyword evidence="1" id="KW-0732">Signal</keyword>
<feature type="chain" id="PRO_5030526253" evidence="1">
    <location>
        <begin position="25"/>
        <end position="86"/>
    </location>
</feature>
<dbReference type="AlphaFoldDB" id="A0A7W7A8N2"/>
<protein>
    <submittedName>
        <fullName evidence="2">Uncharacterized protein</fullName>
    </submittedName>
</protein>
<evidence type="ECO:0000313" key="2">
    <source>
        <dbReference type="EMBL" id="MBB4612433.1"/>
    </source>
</evidence>
<sequence length="86" mass="8983">MSRLMRFAAPLAVLQMAMPAPSHASVIMVASCGGAGTPVPLRIPDKDDGSKSLPCCKICHISMRKRATADSCCENTGEGEDESDGC</sequence>
<comment type="caution">
    <text evidence="2">The sequence shown here is derived from an EMBL/GenBank/DDBJ whole genome shotgun (WGS) entry which is preliminary data.</text>
</comment>
<dbReference type="PROSITE" id="PS51257">
    <property type="entry name" value="PROKAR_LIPOPROTEIN"/>
    <property type="match status" value="1"/>
</dbReference>
<evidence type="ECO:0000313" key="3">
    <source>
        <dbReference type="Proteomes" id="UP000538566"/>
    </source>
</evidence>
<dbReference type="Proteomes" id="UP000538566">
    <property type="component" value="Unassembled WGS sequence"/>
</dbReference>
<name>A0A7W7A8N2_9SPHN</name>
<proteinExistence type="predicted"/>
<dbReference type="RefSeq" id="WP_144901606.1">
    <property type="nucleotide sequence ID" value="NZ_JACHOA010000001.1"/>
</dbReference>
<dbReference type="OrthoDB" id="7510950at2"/>
<gene>
    <name evidence="2" type="ORF">GGR37_000679</name>
</gene>
<organism evidence="2 3">
    <name type="scientific">Novosphingobium taihuense</name>
    <dbReference type="NCBI Taxonomy" id="260085"/>
    <lineage>
        <taxon>Bacteria</taxon>
        <taxon>Pseudomonadati</taxon>
        <taxon>Pseudomonadota</taxon>
        <taxon>Alphaproteobacteria</taxon>
        <taxon>Sphingomonadales</taxon>
        <taxon>Sphingomonadaceae</taxon>
        <taxon>Novosphingobium</taxon>
    </lineage>
</organism>
<keyword evidence="3" id="KW-1185">Reference proteome</keyword>
<reference evidence="2 3" key="1">
    <citation type="submission" date="2020-08" db="EMBL/GenBank/DDBJ databases">
        <title>Genomic Encyclopedia of Type Strains, Phase IV (KMG-IV): sequencing the most valuable type-strain genomes for metagenomic binning, comparative biology and taxonomic classification.</title>
        <authorList>
            <person name="Goeker M."/>
        </authorList>
    </citation>
    <scope>NUCLEOTIDE SEQUENCE [LARGE SCALE GENOMIC DNA]</scope>
    <source>
        <strain evidence="2 3">DSM 17507</strain>
    </source>
</reference>
<dbReference type="EMBL" id="JACHOA010000001">
    <property type="protein sequence ID" value="MBB4612433.1"/>
    <property type="molecule type" value="Genomic_DNA"/>
</dbReference>
<evidence type="ECO:0000256" key="1">
    <source>
        <dbReference type="SAM" id="SignalP"/>
    </source>
</evidence>